<comment type="caution">
    <text evidence="2">The sequence shown here is derived from an EMBL/GenBank/DDBJ whole genome shotgun (WGS) entry which is preliminary data.</text>
</comment>
<dbReference type="AlphaFoldDB" id="A0A1V1NQI1"/>
<protein>
    <recommendedName>
        <fullName evidence="4">PKD domain-containing protein</fullName>
    </recommendedName>
</protein>
<dbReference type="InterPro" id="IPR013517">
    <property type="entry name" value="FG-GAP"/>
</dbReference>
<feature type="non-terminal residue" evidence="2">
    <location>
        <position position="1"/>
    </location>
</feature>
<organism evidence="2 3">
    <name type="scientific">Candidatus Magnetoglobus multicellularis str. Araruama</name>
    <dbReference type="NCBI Taxonomy" id="890399"/>
    <lineage>
        <taxon>Bacteria</taxon>
        <taxon>Pseudomonadati</taxon>
        <taxon>Thermodesulfobacteriota</taxon>
        <taxon>Desulfobacteria</taxon>
        <taxon>Desulfobacterales</taxon>
        <taxon>Desulfobacteraceae</taxon>
        <taxon>Candidatus Magnetoglobus</taxon>
    </lineage>
</organism>
<feature type="non-terminal residue" evidence="2">
    <location>
        <position position="191"/>
    </location>
</feature>
<keyword evidence="1" id="KW-0732">Signal</keyword>
<gene>
    <name evidence="2" type="ORF">OMM_15263</name>
</gene>
<sequence length="191" mass="20571">VSNMGAAYVFMRTGTAWSEVAKLTPSDGCTTDYFGGNVNISKDYIVVGTRRDDDKGDDSGSAYVYKRDGTTWNFIAKLNASDGLPGDNFTQGIGLSENFIGVGAHNGDHQGVSQGTAYFYKIWDVPTMVEIENQTIDIQQDSCLVNLNIVDTDGRDITITAQTANEQIVPYTGIHVNGSGTYYSVIPTIAG</sequence>
<proteinExistence type="predicted"/>
<dbReference type="Gene3D" id="2.130.10.130">
    <property type="entry name" value="Integrin alpha, N-terminal"/>
    <property type="match status" value="1"/>
</dbReference>
<reference evidence="3" key="1">
    <citation type="submission" date="2012-11" db="EMBL/GenBank/DDBJ databases">
        <authorList>
            <person name="Lucero-Rivera Y.E."/>
            <person name="Tovar-Ramirez D."/>
        </authorList>
    </citation>
    <scope>NUCLEOTIDE SEQUENCE [LARGE SCALE GENOMIC DNA]</scope>
    <source>
        <strain evidence="3">Araruama</strain>
    </source>
</reference>
<dbReference type="PANTHER" id="PTHR36220:SF1">
    <property type="entry name" value="GAMMA TUBULIN COMPLEX COMPONENT C-TERMINAL DOMAIN-CONTAINING PROTEIN"/>
    <property type="match status" value="1"/>
</dbReference>
<evidence type="ECO:0000256" key="1">
    <source>
        <dbReference type="ARBA" id="ARBA00022729"/>
    </source>
</evidence>
<dbReference type="InterPro" id="IPR028994">
    <property type="entry name" value="Integrin_alpha_N"/>
</dbReference>
<dbReference type="Pfam" id="PF14312">
    <property type="entry name" value="FG-GAP_2"/>
    <property type="match status" value="2"/>
</dbReference>
<evidence type="ECO:0000313" key="2">
    <source>
        <dbReference type="EMBL" id="ETR64842.1"/>
    </source>
</evidence>
<evidence type="ECO:0000313" key="3">
    <source>
        <dbReference type="Proteomes" id="UP000189670"/>
    </source>
</evidence>
<dbReference type="PANTHER" id="PTHR36220">
    <property type="entry name" value="UNNAMED PRODUCT"/>
    <property type="match status" value="1"/>
</dbReference>
<name>A0A1V1NQI1_9BACT</name>
<accession>A0A1V1NQI1</accession>
<dbReference type="EMBL" id="ATBP01003567">
    <property type="protein sequence ID" value="ETR64842.1"/>
    <property type="molecule type" value="Genomic_DNA"/>
</dbReference>
<evidence type="ECO:0008006" key="4">
    <source>
        <dbReference type="Google" id="ProtNLM"/>
    </source>
</evidence>
<dbReference type="Proteomes" id="UP000189670">
    <property type="component" value="Unassembled WGS sequence"/>
</dbReference>